<comment type="subcellular location">
    <subcellularLocation>
        <location evidence="1">Membrane</location>
        <topology evidence="1">Multi-pass membrane protein</topology>
    </subcellularLocation>
</comment>
<dbReference type="PANTHER" id="PTHR43461">
    <property type="entry name" value="TRANSMEMBRANE PROTEIN 256"/>
    <property type="match status" value="1"/>
</dbReference>
<feature type="transmembrane region" description="Helical" evidence="6">
    <location>
        <begin position="64"/>
        <end position="82"/>
    </location>
</feature>
<comment type="similarity">
    <text evidence="2">Belongs to the UPF0382 family.</text>
</comment>
<dbReference type="Pfam" id="PF04241">
    <property type="entry name" value="DUF423"/>
    <property type="match status" value="1"/>
</dbReference>
<dbReference type="GO" id="GO:0005886">
    <property type="term" value="C:plasma membrane"/>
    <property type="evidence" value="ECO:0007669"/>
    <property type="project" value="TreeGrafter"/>
</dbReference>
<evidence type="ECO:0008006" key="9">
    <source>
        <dbReference type="Google" id="ProtNLM"/>
    </source>
</evidence>
<gene>
    <name evidence="7" type="ORF">GPAL_2597</name>
</gene>
<proteinExistence type="inferred from homology"/>
<reference evidence="8" key="1">
    <citation type="journal article" date="2014" name="Environ. Microbiol.">
        <title>Comparative genomics of the marine bacterial genus Glaciecola reveals the high degree of genomic diversity and genomic characteristic for cold adaptation.</title>
        <authorList>
            <person name="Qin Q.L."/>
            <person name="Xie B.B."/>
            <person name="Yu Y."/>
            <person name="Shu Y.L."/>
            <person name="Rong J.C."/>
            <person name="Zhang Y.J."/>
            <person name="Zhao D.L."/>
            <person name="Chen X.L."/>
            <person name="Zhang X.Y."/>
            <person name="Chen B."/>
            <person name="Zhou B.C."/>
            <person name="Zhang Y.Z."/>
        </authorList>
    </citation>
    <scope>NUCLEOTIDE SEQUENCE [LARGE SCALE GENOMIC DNA]</scope>
    <source>
        <strain evidence="8">ACAM 615</strain>
    </source>
</reference>
<feature type="transmembrane region" description="Helical" evidence="6">
    <location>
        <begin position="23"/>
        <end position="44"/>
    </location>
</feature>
<dbReference type="Proteomes" id="UP000006251">
    <property type="component" value="Unassembled WGS sequence"/>
</dbReference>
<keyword evidence="5 6" id="KW-0472">Membrane</keyword>
<accession>K6ZGH8</accession>
<keyword evidence="4 6" id="KW-1133">Transmembrane helix</keyword>
<feature type="transmembrane region" description="Helical" evidence="6">
    <location>
        <begin position="87"/>
        <end position="109"/>
    </location>
</feature>
<keyword evidence="3 6" id="KW-0812">Transmembrane</keyword>
<evidence type="ECO:0000256" key="6">
    <source>
        <dbReference type="SAM" id="Phobius"/>
    </source>
</evidence>
<sequence>MDNHTGNDRLPLVTFSMSKETKIGIFLGALYLFLGILLGAFAAHSLKDTLDEYQIGVLQTGVKYQLIHGVGLIVLSVLYSLYQKHLFYIAIICVAVGVFFFSFSLYAIALLGTSFLGVITPIGGVFMILGWLLTMYAVLRK</sequence>
<evidence type="ECO:0000313" key="8">
    <source>
        <dbReference type="Proteomes" id="UP000006251"/>
    </source>
</evidence>
<evidence type="ECO:0000313" key="7">
    <source>
        <dbReference type="EMBL" id="GAC29452.1"/>
    </source>
</evidence>
<feature type="transmembrane region" description="Helical" evidence="6">
    <location>
        <begin position="115"/>
        <end position="139"/>
    </location>
</feature>
<dbReference type="PANTHER" id="PTHR43461:SF1">
    <property type="entry name" value="TRANSMEMBRANE PROTEIN 256"/>
    <property type="match status" value="1"/>
</dbReference>
<dbReference type="InterPro" id="IPR006696">
    <property type="entry name" value="DUF423"/>
</dbReference>
<evidence type="ECO:0000256" key="4">
    <source>
        <dbReference type="ARBA" id="ARBA00022989"/>
    </source>
</evidence>
<dbReference type="EMBL" id="BAEQ01000045">
    <property type="protein sequence ID" value="GAC29452.1"/>
    <property type="molecule type" value="Genomic_DNA"/>
</dbReference>
<name>K6ZGH8_9ALTE</name>
<evidence type="ECO:0000256" key="2">
    <source>
        <dbReference type="ARBA" id="ARBA00009694"/>
    </source>
</evidence>
<evidence type="ECO:0000256" key="3">
    <source>
        <dbReference type="ARBA" id="ARBA00022692"/>
    </source>
</evidence>
<keyword evidence="8" id="KW-1185">Reference proteome</keyword>
<dbReference type="RefSeq" id="WP_006012388.1">
    <property type="nucleotide sequence ID" value="NZ_AUAV01000011.1"/>
</dbReference>
<dbReference type="OrthoDB" id="9802121at2"/>
<evidence type="ECO:0000256" key="1">
    <source>
        <dbReference type="ARBA" id="ARBA00004141"/>
    </source>
</evidence>
<protein>
    <recommendedName>
        <fullName evidence="9">DUF423 domain-containing protein</fullName>
    </recommendedName>
</protein>
<comment type="caution">
    <text evidence="7">The sequence shown here is derived from an EMBL/GenBank/DDBJ whole genome shotgun (WGS) entry which is preliminary data.</text>
</comment>
<dbReference type="AlphaFoldDB" id="K6ZGH8"/>
<organism evidence="7 8">
    <name type="scientific">Brumicola pallidula DSM 14239 = ACAM 615</name>
    <dbReference type="NCBI Taxonomy" id="1121922"/>
    <lineage>
        <taxon>Bacteria</taxon>
        <taxon>Pseudomonadati</taxon>
        <taxon>Pseudomonadota</taxon>
        <taxon>Gammaproteobacteria</taxon>
        <taxon>Alteromonadales</taxon>
        <taxon>Alteromonadaceae</taxon>
        <taxon>Brumicola</taxon>
    </lineage>
</organism>
<dbReference type="STRING" id="1121922.GCA_000428905_02193"/>
<evidence type="ECO:0000256" key="5">
    <source>
        <dbReference type="ARBA" id="ARBA00023136"/>
    </source>
</evidence>